<evidence type="ECO:0000313" key="2">
    <source>
        <dbReference type="EMBL" id="MCV7170145.1"/>
    </source>
</evidence>
<dbReference type="InterPro" id="IPR029063">
    <property type="entry name" value="SAM-dependent_MTases_sf"/>
</dbReference>
<dbReference type="GO" id="GO:0032259">
    <property type="term" value="P:methylation"/>
    <property type="evidence" value="ECO:0007669"/>
    <property type="project" value="UniProtKB-KW"/>
</dbReference>
<name>A0A9X3BMN2_9MYCO</name>
<dbReference type="PANTHER" id="PTHR43591:SF24">
    <property type="entry name" value="2-METHOXY-6-POLYPRENYL-1,4-BENZOQUINOL METHYLASE, MITOCHONDRIAL"/>
    <property type="match status" value="1"/>
</dbReference>
<keyword evidence="3" id="KW-1185">Reference proteome</keyword>
<keyword evidence="2" id="KW-0489">Methyltransferase</keyword>
<dbReference type="EMBL" id="JACKSJ010000069">
    <property type="protein sequence ID" value="MCV7170145.1"/>
    <property type="molecule type" value="Genomic_DNA"/>
</dbReference>
<proteinExistence type="predicted"/>
<reference evidence="2" key="1">
    <citation type="submission" date="2020-07" db="EMBL/GenBank/DDBJ databases">
        <authorList>
            <person name="Pettersson B.M.F."/>
            <person name="Behra P.R.K."/>
            <person name="Ramesh M."/>
            <person name="Das S."/>
            <person name="Dasgupta S."/>
            <person name="Kirsebom L.A."/>
        </authorList>
    </citation>
    <scope>NUCLEOTIDE SEQUENCE</scope>
    <source>
        <strain evidence="2">DSM 44615</strain>
    </source>
</reference>
<dbReference type="Gene3D" id="3.40.50.150">
    <property type="entry name" value="Vaccinia Virus protein VP39"/>
    <property type="match status" value="1"/>
</dbReference>
<dbReference type="Pfam" id="PF08241">
    <property type="entry name" value="Methyltransf_11"/>
    <property type="match status" value="1"/>
</dbReference>
<dbReference type="SUPFAM" id="SSF53335">
    <property type="entry name" value="S-adenosyl-L-methionine-dependent methyltransferases"/>
    <property type="match status" value="1"/>
</dbReference>
<feature type="domain" description="Methyltransferase type 11" evidence="1">
    <location>
        <begin position="38"/>
        <end position="133"/>
    </location>
</feature>
<keyword evidence="2" id="KW-0808">Transferase</keyword>
<dbReference type="InterPro" id="IPR013216">
    <property type="entry name" value="Methyltransf_11"/>
</dbReference>
<dbReference type="PANTHER" id="PTHR43591">
    <property type="entry name" value="METHYLTRANSFERASE"/>
    <property type="match status" value="1"/>
</dbReference>
<comment type="caution">
    <text evidence="2">The sequence shown here is derived from an EMBL/GenBank/DDBJ whole genome shotgun (WGS) entry which is preliminary data.</text>
</comment>
<organism evidence="2 3">
    <name type="scientific">[Mycobacterium] manitobense</name>
    <dbReference type="NCBI Taxonomy" id="190147"/>
    <lineage>
        <taxon>Bacteria</taxon>
        <taxon>Bacillati</taxon>
        <taxon>Actinomycetota</taxon>
        <taxon>Actinomycetes</taxon>
        <taxon>Mycobacteriales</taxon>
        <taxon>Mycobacteriaceae</taxon>
        <taxon>Mycolicibacterium</taxon>
    </lineage>
</organism>
<gene>
    <name evidence="2" type="ORF">H7I41_09475</name>
</gene>
<dbReference type="AlphaFoldDB" id="A0A9X3BMN2"/>
<sequence length="190" mass="20474">MPVMSKIERAFCCGALWRRSTESIVGTLQVDRLGRDVLEIGSGSGAVAAALQQALPGAAVTASDLDPVMVAAAGRRLQRFPEARAVPADATALPFGDDAFDSVVSCLMLHHVIEWEAAVGEIARVLRPGGMFVGYDLVRTPAATWLHRLDRSPFRLLTPRELGDACRAEGLSVAVEPRYRGQAMRFTATR</sequence>
<dbReference type="GO" id="GO:0008757">
    <property type="term" value="F:S-adenosylmethionine-dependent methyltransferase activity"/>
    <property type="evidence" value="ECO:0007669"/>
    <property type="project" value="InterPro"/>
</dbReference>
<dbReference type="Proteomes" id="UP001140293">
    <property type="component" value="Unassembled WGS sequence"/>
</dbReference>
<dbReference type="CDD" id="cd02440">
    <property type="entry name" value="AdoMet_MTases"/>
    <property type="match status" value="1"/>
</dbReference>
<evidence type="ECO:0000259" key="1">
    <source>
        <dbReference type="Pfam" id="PF08241"/>
    </source>
</evidence>
<evidence type="ECO:0000313" key="3">
    <source>
        <dbReference type="Proteomes" id="UP001140293"/>
    </source>
</evidence>
<protein>
    <submittedName>
        <fullName evidence="2">Class I SAM-dependent methyltransferase</fullName>
    </submittedName>
</protein>
<dbReference type="RefSeq" id="WP_264012340.1">
    <property type="nucleotide sequence ID" value="NZ_JACKSJ010000069.1"/>
</dbReference>
<reference evidence="2" key="2">
    <citation type="journal article" date="2022" name="BMC Genomics">
        <title>Comparative genome analysis of mycobacteria focusing on tRNA and non-coding RNA.</title>
        <authorList>
            <person name="Behra P.R.K."/>
            <person name="Pettersson B.M.F."/>
            <person name="Ramesh M."/>
            <person name="Das S."/>
            <person name="Dasgupta S."/>
            <person name="Kirsebom L.A."/>
        </authorList>
    </citation>
    <scope>NUCLEOTIDE SEQUENCE</scope>
    <source>
        <strain evidence="2">DSM 44615</strain>
    </source>
</reference>
<accession>A0A9X3BMN2</accession>